<dbReference type="RefSeq" id="WP_251809445.1">
    <property type="nucleotide sequence ID" value="NZ_CP101527.1"/>
</dbReference>
<dbReference type="EMBL" id="CP101527">
    <property type="protein sequence ID" value="UZW73303.1"/>
    <property type="molecule type" value="Genomic_DNA"/>
</dbReference>
<dbReference type="InterPro" id="IPR036388">
    <property type="entry name" value="WH-like_DNA-bd_sf"/>
</dbReference>
<evidence type="ECO:0000313" key="5">
    <source>
        <dbReference type="Proteomes" id="UP001164472"/>
    </source>
</evidence>
<sequence>MVNIGQINELEIIKETDIGVYLDGDSLGQIFMPFRYVPPGKTIGDRVDVFIYFDSEDRIIATTEKPKAMVGEFAYLKAVAVNQVGAFMDWGLPKDVLVPYSEQKQTMVEGQSYVVAIFYDKESNRIAASSKLNKYLDKEPGRYHNGLEVDLLICDHSDIGYNAIINNQHWGVLFDSEVYRPIKLGQKIKGYIKRIREDGKIDLCLQQPGYKKVSSLSDRVLKELEKQGGYLPLSDKSAPEAIYKAFGASKKAYKMAIGALYKNRQITIEKDGITLIKENG</sequence>
<dbReference type="KEGG" id="asem:NNL22_09575"/>
<dbReference type="AlphaFoldDB" id="A0A9E8HES1"/>
<gene>
    <name evidence="4" type="ORF">NNL22_09575</name>
</gene>
<dbReference type="Gene3D" id="2.40.50.140">
    <property type="entry name" value="Nucleic acid-binding proteins"/>
    <property type="match status" value="2"/>
</dbReference>
<dbReference type="Proteomes" id="UP001164472">
    <property type="component" value="Chromosome"/>
</dbReference>
<evidence type="ECO:0000313" key="4">
    <source>
        <dbReference type="EMBL" id="UZW73303.1"/>
    </source>
</evidence>
<organism evidence="4 5">
    <name type="scientific">Alkalimarinus sediminis</name>
    <dbReference type="NCBI Taxonomy" id="1632866"/>
    <lineage>
        <taxon>Bacteria</taxon>
        <taxon>Pseudomonadati</taxon>
        <taxon>Pseudomonadota</taxon>
        <taxon>Gammaproteobacteria</taxon>
        <taxon>Alteromonadales</taxon>
        <taxon>Alteromonadaceae</taxon>
        <taxon>Alkalimarinus</taxon>
    </lineage>
</organism>
<accession>A0A9E8HES1</accession>
<dbReference type="Pfam" id="PF13509">
    <property type="entry name" value="S1_2"/>
    <property type="match status" value="1"/>
</dbReference>
<dbReference type="PANTHER" id="PTHR37296">
    <property type="entry name" value="CONSERVED VIRULENCE FACTOR B"/>
    <property type="match status" value="1"/>
</dbReference>
<dbReference type="InterPro" id="IPR012340">
    <property type="entry name" value="NA-bd_OB-fold"/>
</dbReference>
<feature type="domain" description="Conserved virulence factor B-like winged helix" evidence="3">
    <location>
        <begin position="218"/>
        <end position="275"/>
    </location>
</feature>
<proteinExistence type="inferred from homology"/>
<evidence type="ECO:0000256" key="1">
    <source>
        <dbReference type="PIRNR" id="PIRNR012524"/>
    </source>
</evidence>
<reference evidence="4" key="1">
    <citation type="submission" date="2022-07" db="EMBL/GenBank/DDBJ databases">
        <title>Alkalimarinus sp. nov., isolated from gut of a Alitta virens.</title>
        <authorList>
            <person name="Yang A.I."/>
            <person name="Shin N.-R."/>
        </authorList>
    </citation>
    <scope>NUCLEOTIDE SEQUENCE</scope>
    <source>
        <strain evidence="4">FA028</strain>
    </source>
</reference>
<dbReference type="InterPro" id="IPR039566">
    <property type="entry name" value="CvfB_S1_st"/>
</dbReference>
<feature type="domain" description="Conserved virulence factor B first S1" evidence="2">
    <location>
        <begin position="4"/>
        <end position="63"/>
    </location>
</feature>
<dbReference type="PIRSF" id="PIRSF012524">
    <property type="entry name" value="YitL_S1"/>
    <property type="match status" value="1"/>
</dbReference>
<dbReference type="InterPro" id="IPR040764">
    <property type="entry name" value="CvfB_WH"/>
</dbReference>
<dbReference type="Gene3D" id="1.10.10.10">
    <property type="entry name" value="Winged helix-like DNA-binding domain superfamily/Winged helix DNA-binding domain"/>
    <property type="match status" value="1"/>
</dbReference>
<protein>
    <submittedName>
        <fullName evidence="4">S1-like domain-containing RNA-binding protein</fullName>
    </submittedName>
</protein>
<dbReference type="Pfam" id="PF17783">
    <property type="entry name" value="WHD_CvfB"/>
    <property type="match status" value="1"/>
</dbReference>
<comment type="similarity">
    <text evidence="1">Belongs to the CvfB family.</text>
</comment>
<dbReference type="PANTHER" id="PTHR37296:SF1">
    <property type="entry name" value="CONSERVED VIRULENCE FACTOR B"/>
    <property type="match status" value="1"/>
</dbReference>
<dbReference type="InterPro" id="IPR014464">
    <property type="entry name" value="CvfB_fam"/>
</dbReference>
<evidence type="ECO:0000259" key="2">
    <source>
        <dbReference type="Pfam" id="PF13509"/>
    </source>
</evidence>
<evidence type="ECO:0000259" key="3">
    <source>
        <dbReference type="Pfam" id="PF17783"/>
    </source>
</evidence>
<keyword evidence="5" id="KW-1185">Reference proteome</keyword>
<name>A0A9E8HES1_9ALTE</name>